<feature type="domain" description="Heterokaryon incompatibility" evidence="1">
    <location>
        <begin position="50"/>
        <end position="150"/>
    </location>
</feature>
<dbReference type="InterPro" id="IPR010730">
    <property type="entry name" value="HET"/>
</dbReference>
<keyword evidence="2" id="KW-0689">Ribosomal protein</keyword>
<dbReference type="Pfam" id="PF06985">
    <property type="entry name" value="HET"/>
    <property type="match status" value="1"/>
</dbReference>
<dbReference type="PANTHER" id="PTHR10622:SF10">
    <property type="entry name" value="HET DOMAIN-CONTAINING PROTEIN"/>
    <property type="match status" value="1"/>
</dbReference>
<dbReference type="PANTHER" id="PTHR10622">
    <property type="entry name" value="HET DOMAIN-CONTAINING PROTEIN"/>
    <property type="match status" value="1"/>
</dbReference>
<dbReference type="GO" id="GO:0005840">
    <property type="term" value="C:ribosome"/>
    <property type="evidence" value="ECO:0007669"/>
    <property type="project" value="UniProtKB-KW"/>
</dbReference>
<dbReference type="EMBL" id="JBANRG010000008">
    <property type="protein sequence ID" value="KAK7464312.1"/>
    <property type="molecule type" value="Genomic_DNA"/>
</dbReference>
<comment type="caution">
    <text evidence="2">The sequence shown here is derived from an EMBL/GenBank/DDBJ whole genome shotgun (WGS) entry which is preliminary data.</text>
</comment>
<keyword evidence="2" id="KW-0687">Ribonucleoprotein</keyword>
<name>A0ABR1JPZ0_9AGAR</name>
<protein>
    <submittedName>
        <fullName evidence="2">37S ribosomal protein S22</fullName>
    </submittedName>
</protein>
<organism evidence="2 3">
    <name type="scientific">Marasmiellus scandens</name>
    <dbReference type="NCBI Taxonomy" id="2682957"/>
    <lineage>
        <taxon>Eukaryota</taxon>
        <taxon>Fungi</taxon>
        <taxon>Dikarya</taxon>
        <taxon>Basidiomycota</taxon>
        <taxon>Agaricomycotina</taxon>
        <taxon>Agaricomycetes</taxon>
        <taxon>Agaricomycetidae</taxon>
        <taxon>Agaricales</taxon>
        <taxon>Marasmiineae</taxon>
        <taxon>Omphalotaceae</taxon>
        <taxon>Marasmiellus</taxon>
    </lineage>
</organism>
<evidence type="ECO:0000259" key="1">
    <source>
        <dbReference type="Pfam" id="PF06985"/>
    </source>
</evidence>
<sequence length="327" mass="38268">MGSTDTYPSCFILTPQVRLVKREPDHTQYAILSHRWNLDEEISYKDFFAYEPLSFQWNSEVTEITQNDINIREVSGRLSEVPTELMDKSGYKKILGACRQARLDGIHYLWVDTCCIEQGNHADVNKNVTSMYAYYQNAQICYVYLADVEDKLDMFWEFGKQSGSEWFQRGWTLQELLAPRNVVFFNKHWERIGDKHELRDRIYHTTTIPPDVISGECSIQDIDVLTRMSWSIKRSTTRPQDLAYCLQGLLDVTVEPDYEEHHFTSFNRLGKALLDAHPAFFDANPELKDGLFQNVNDSYFWKQVNSRFSDARVKILDEVLQLRDAKD</sequence>
<dbReference type="Proteomes" id="UP001498398">
    <property type="component" value="Unassembled WGS sequence"/>
</dbReference>
<proteinExistence type="predicted"/>
<gene>
    <name evidence="2" type="primary">RSM22_3</name>
    <name evidence="2" type="ORF">VKT23_006480</name>
</gene>
<evidence type="ECO:0000313" key="2">
    <source>
        <dbReference type="EMBL" id="KAK7464312.1"/>
    </source>
</evidence>
<keyword evidence="3" id="KW-1185">Reference proteome</keyword>
<reference evidence="2 3" key="1">
    <citation type="submission" date="2024-01" db="EMBL/GenBank/DDBJ databases">
        <title>A draft genome for the cacao thread blight pathogen Marasmiellus scandens.</title>
        <authorList>
            <person name="Baruah I.K."/>
            <person name="Leung J."/>
            <person name="Bukari Y."/>
            <person name="Amoako-Attah I."/>
            <person name="Meinhardt L.W."/>
            <person name="Bailey B.A."/>
            <person name="Cohen S.P."/>
        </authorList>
    </citation>
    <scope>NUCLEOTIDE SEQUENCE [LARGE SCALE GENOMIC DNA]</scope>
    <source>
        <strain evidence="2 3">GH-19</strain>
    </source>
</reference>
<evidence type="ECO:0000313" key="3">
    <source>
        <dbReference type="Proteomes" id="UP001498398"/>
    </source>
</evidence>
<accession>A0ABR1JPZ0</accession>